<dbReference type="Proteomes" id="UP000010552">
    <property type="component" value="Unassembled WGS sequence"/>
</dbReference>
<sequence>MSFCHHLVATGLTCRGGYGNGSPEARSFKAAVNLTEQDKLPQTTQPEAEDNQPGRQNHRQGSRTIKSRTHPTGTGRCFRPPKMTAPGAFAFCKIKRIPPHPQEERKDGSTICPATETGVLFTGRMYRITMECAEIRLRYISEMSFAKLVCDTPYFLTYR</sequence>
<keyword evidence="3" id="KW-1185">Reference proteome</keyword>
<dbReference type="InParanoid" id="L5KKR1"/>
<accession>L5KKR1</accession>
<dbReference type="EMBL" id="KB030713">
    <property type="protein sequence ID" value="ELK11143.1"/>
    <property type="molecule type" value="Genomic_DNA"/>
</dbReference>
<evidence type="ECO:0000313" key="3">
    <source>
        <dbReference type="Proteomes" id="UP000010552"/>
    </source>
</evidence>
<organism evidence="2 3">
    <name type="scientific">Pteropus alecto</name>
    <name type="common">Black flying fox</name>
    <dbReference type="NCBI Taxonomy" id="9402"/>
    <lineage>
        <taxon>Eukaryota</taxon>
        <taxon>Metazoa</taxon>
        <taxon>Chordata</taxon>
        <taxon>Craniata</taxon>
        <taxon>Vertebrata</taxon>
        <taxon>Euteleostomi</taxon>
        <taxon>Mammalia</taxon>
        <taxon>Eutheria</taxon>
        <taxon>Laurasiatheria</taxon>
        <taxon>Chiroptera</taxon>
        <taxon>Yinpterochiroptera</taxon>
        <taxon>Pteropodoidea</taxon>
        <taxon>Pteropodidae</taxon>
        <taxon>Pteropodinae</taxon>
        <taxon>Pteropus</taxon>
    </lineage>
</organism>
<feature type="compositionally biased region" description="Basic residues" evidence="1">
    <location>
        <begin position="56"/>
        <end position="69"/>
    </location>
</feature>
<name>L5KKR1_PTEAL</name>
<evidence type="ECO:0000256" key="1">
    <source>
        <dbReference type="SAM" id="MobiDB-lite"/>
    </source>
</evidence>
<protein>
    <submittedName>
        <fullName evidence="2">Uncharacterized protein</fullName>
    </submittedName>
</protein>
<dbReference type="AlphaFoldDB" id="L5KKR1"/>
<proteinExistence type="predicted"/>
<gene>
    <name evidence="2" type="ORF">PAL_GLEAN10017223</name>
</gene>
<evidence type="ECO:0000313" key="2">
    <source>
        <dbReference type="EMBL" id="ELK11143.1"/>
    </source>
</evidence>
<feature type="region of interest" description="Disordered" evidence="1">
    <location>
        <begin position="39"/>
        <end position="80"/>
    </location>
</feature>
<reference evidence="3" key="1">
    <citation type="journal article" date="2013" name="Science">
        <title>Comparative analysis of bat genomes provides insight into the evolution of flight and immunity.</title>
        <authorList>
            <person name="Zhang G."/>
            <person name="Cowled C."/>
            <person name="Shi Z."/>
            <person name="Huang Z."/>
            <person name="Bishop-Lilly K.A."/>
            <person name="Fang X."/>
            <person name="Wynne J.W."/>
            <person name="Xiong Z."/>
            <person name="Baker M.L."/>
            <person name="Zhao W."/>
            <person name="Tachedjian M."/>
            <person name="Zhu Y."/>
            <person name="Zhou P."/>
            <person name="Jiang X."/>
            <person name="Ng J."/>
            <person name="Yang L."/>
            <person name="Wu L."/>
            <person name="Xiao J."/>
            <person name="Feng Y."/>
            <person name="Chen Y."/>
            <person name="Sun X."/>
            <person name="Zhang Y."/>
            <person name="Marsh G.A."/>
            <person name="Crameri G."/>
            <person name="Broder C.C."/>
            <person name="Frey K.G."/>
            <person name="Wang L.F."/>
            <person name="Wang J."/>
        </authorList>
    </citation>
    <scope>NUCLEOTIDE SEQUENCE [LARGE SCALE GENOMIC DNA]</scope>
</reference>